<evidence type="ECO:0000259" key="1">
    <source>
        <dbReference type="Pfam" id="PF12041"/>
    </source>
</evidence>
<name>A0AA88SCH8_9ASTE</name>
<evidence type="ECO:0000313" key="3">
    <source>
        <dbReference type="Proteomes" id="UP001187471"/>
    </source>
</evidence>
<dbReference type="Proteomes" id="UP001187471">
    <property type="component" value="Unassembled WGS sequence"/>
</dbReference>
<dbReference type="AlphaFoldDB" id="A0AA88SCH8"/>
<gene>
    <name evidence="2" type="ORF">RJ640_010106</name>
</gene>
<protein>
    <recommendedName>
        <fullName evidence="1">Transcriptional factor DELLA N-terminal domain-containing protein</fullName>
    </recommendedName>
</protein>
<sequence length="291" mass="31447">MLGIASRDIAILDDGTSDSGDSDGVDFFVSLDQWRQLFSSTAVRVLTMGVAAPSWLLSFSLSPSLLCYCFCYDSSVVAVVRGEGGVNRPLVMAVEQLDLKTHDGGWAVCFAHRSPTCRSFKGWKHHWFYGGGSISGSDTLPTLRNPIHVTLGAAFIVHHLVALLFKRFHMVQPPQGSALRTDPAHPQNMGLYYSSISAGSIDGGSSSCSGKPADPIDGLLAGAGYRVLSSELWQVARCLETVMVNAPTEVSHLANDSIHYNPSDVASWVDSLLSKLHKPKKPYPTRQPSQI</sequence>
<dbReference type="InterPro" id="IPR038088">
    <property type="entry name" value="DELLA_N_sf"/>
</dbReference>
<accession>A0AA88SCH8</accession>
<dbReference type="Pfam" id="PF12041">
    <property type="entry name" value="DELLA"/>
    <property type="match status" value="1"/>
</dbReference>
<dbReference type="Gene3D" id="1.10.10.1290">
    <property type="entry name" value="Transcriptional regulator DELLA, N-terminal domain"/>
    <property type="match status" value="1"/>
</dbReference>
<dbReference type="InterPro" id="IPR021914">
    <property type="entry name" value="TF_DELLA_N"/>
</dbReference>
<proteinExistence type="predicted"/>
<feature type="domain" description="Transcriptional factor DELLA N-terminal" evidence="1">
    <location>
        <begin position="217"/>
        <end position="279"/>
    </location>
</feature>
<organism evidence="2 3">
    <name type="scientific">Escallonia rubra</name>
    <dbReference type="NCBI Taxonomy" id="112253"/>
    <lineage>
        <taxon>Eukaryota</taxon>
        <taxon>Viridiplantae</taxon>
        <taxon>Streptophyta</taxon>
        <taxon>Embryophyta</taxon>
        <taxon>Tracheophyta</taxon>
        <taxon>Spermatophyta</taxon>
        <taxon>Magnoliopsida</taxon>
        <taxon>eudicotyledons</taxon>
        <taxon>Gunneridae</taxon>
        <taxon>Pentapetalae</taxon>
        <taxon>asterids</taxon>
        <taxon>campanulids</taxon>
        <taxon>Escalloniales</taxon>
        <taxon>Escalloniaceae</taxon>
        <taxon>Escallonia</taxon>
    </lineage>
</organism>
<keyword evidence="3" id="KW-1185">Reference proteome</keyword>
<evidence type="ECO:0000313" key="2">
    <source>
        <dbReference type="EMBL" id="KAK2986650.1"/>
    </source>
</evidence>
<reference evidence="2" key="1">
    <citation type="submission" date="2022-12" db="EMBL/GenBank/DDBJ databases">
        <title>Draft genome assemblies for two species of Escallonia (Escalloniales).</title>
        <authorList>
            <person name="Chanderbali A."/>
            <person name="Dervinis C."/>
            <person name="Anghel I."/>
            <person name="Soltis D."/>
            <person name="Soltis P."/>
            <person name="Zapata F."/>
        </authorList>
    </citation>
    <scope>NUCLEOTIDE SEQUENCE</scope>
    <source>
        <strain evidence="2">UCBG92.1500</strain>
        <tissue evidence="2">Leaf</tissue>
    </source>
</reference>
<comment type="caution">
    <text evidence="2">The sequence shown here is derived from an EMBL/GenBank/DDBJ whole genome shotgun (WGS) entry which is preliminary data.</text>
</comment>
<dbReference type="SMART" id="SM01129">
    <property type="entry name" value="DELLA"/>
    <property type="match status" value="1"/>
</dbReference>
<dbReference type="EMBL" id="JAVXUO010001037">
    <property type="protein sequence ID" value="KAK2986650.1"/>
    <property type="molecule type" value="Genomic_DNA"/>
</dbReference>